<reference evidence="2 4" key="2">
    <citation type="submission" date="2017-12" db="EMBL/GenBank/DDBJ databases">
        <title>Genome sequence of Rhizobium sullae HCNT1 isolated from Sulla coronaria nodules and featuring peculiar denitrification phenotypes.</title>
        <authorList>
            <person name="De Diego-Diaz B."/>
            <person name="Treu L."/>
            <person name="Campanaro S."/>
            <person name="Da Silva Duarte V."/>
            <person name="Basaglia M."/>
            <person name="Favaro L."/>
            <person name="Casella S."/>
            <person name="Squartini A."/>
        </authorList>
    </citation>
    <scope>NUCLEOTIDE SEQUENCE [LARGE SCALE GENOMIC DNA]</scope>
    <source>
        <strain evidence="2 4">HCNT1</strain>
    </source>
</reference>
<feature type="signal peptide" evidence="1">
    <location>
        <begin position="1"/>
        <end position="21"/>
    </location>
</feature>
<reference evidence="2 4" key="1">
    <citation type="submission" date="2017-11" db="EMBL/GenBank/DDBJ databases">
        <authorList>
            <person name="Han C.G."/>
        </authorList>
    </citation>
    <scope>NUCLEOTIDE SEQUENCE [LARGE SCALE GENOMIC DNA]</scope>
    <source>
        <strain evidence="2 4">HCNT1</strain>
    </source>
</reference>
<evidence type="ECO:0000313" key="5">
    <source>
        <dbReference type="Proteomes" id="UP001060123"/>
    </source>
</evidence>
<dbReference type="Proteomes" id="UP000232164">
    <property type="component" value="Unassembled WGS sequence"/>
</dbReference>
<dbReference type="AlphaFoldDB" id="A0A2N0D905"/>
<protein>
    <submittedName>
        <fullName evidence="3">Entericidin A/B family lipoprotein</fullName>
    </submittedName>
    <submittedName>
        <fullName evidence="2">Entericidin, EcnA/B family</fullName>
    </submittedName>
</protein>
<evidence type="ECO:0000313" key="4">
    <source>
        <dbReference type="Proteomes" id="UP000232164"/>
    </source>
</evidence>
<organism evidence="2 4">
    <name type="scientific">Rhizobium sullae</name>
    <name type="common">Rhizobium hedysari</name>
    <dbReference type="NCBI Taxonomy" id="50338"/>
    <lineage>
        <taxon>Bacteria</taxon>
        <taxon>Pseudomonadati</taxon>
        <taxon>Pseudomonadota</taxon>
        <taxon>Alphaproteobacteria</taxon>
        <taxon>Hyphomicrobiales</taxon>
        <taxon>Rhizobiaceae</taxon>
        <taxon>Rhizobium/Agrobacterium group</taxon>
        <taxon>Rhizobium</taxon>
    </lineage>
</organism>
<dbReference type="OrthoDB" id="7916802at2"/>
<evidence type="ECO:0000313" key="3">
    <source>
        <dbReference type="EMBL" id="UWU15667.1"/>
    </source>
</evidence>
<dbReference type="EMBL" id="PIQN01000011">
    <property type="protein sequence ID" value="PKA42562.1"/>
    <property type="molecule type" value="Genomic_DNA"/>
</dbReference>
<gene>
    <name evidence="2" type="ORF">CWR43_17140</name>
    <name evidence="3" type="ORF">N2599_06630</name>
</gene>
<keyword evidence="3" id="KW-0449">Lipoprotein</keyword>
<evidence type="ECO:0000256" key="1">
    <source>
        <dbReference type="SAM" id="SignalP"/>
    </source>
</evidence>
<accession>A0A2N0D905</accession>
<dbReference type="PROSITE" id="PS51257">
    <property type="entry name" value="PROKAR_LIPOPROTEIN"/>
    <property type="match status" value="1"/>
</dbReference>
<evidence type="ECO:0000313" key="2">
    <source>
        <dbReference type="EMBL" id="PKA42562.1"/>
    </source>
</evidence>
<dbReference type="RefSeq" id="WP_027514033.1">
    <property type="nucleotide sequence ID" value="NZ_CP104143.1"/>
</dbReference>
<proteinExistence type="predicted"/>
<reference evidence="3" key="3">
    <citation type="submission" date="2022-09" db="EMBL/GenBank/DDBJ databases">
        <title>Australian commercial rhizobial inoculants.</title>
        <authorList>
            <person name="Kohlmeier M.G."/>
            <person name="O'Hara G.W."/>
            <person name="Colombi E."/>
            <person name="Ramsay J.P."/>
            <person name="Terpolilli J."/>
        </authorList>
    </citation>
    <scope>NUCLEOTIDE SEQUENCE</scope>
    <source>
        <strain evidence="3">WSM1592</strain>
    </source>
</reference>
<dbReference type="EMBL" id="CP104143">
    <property type="protein sequence ID" value="UWU15667.1"/>
    <property type="molecule type" value="Genomic_DNA"/>
</dbReference>
<dbReference type="Proteomes" id="UP001060123">
    <property type="component" value="Chromosome"/>
</dbReference>
<dbReference type="STRING" id="1041146.GCA_000427985_03953"/>
<sequence>MTMTVKIGAALMLLLALSSCGNTIRGFGRDTANAVNATQDAGRSVNRAATR</sequence>
<keyword evidence="5" id="KW-1185">Reference proteome</keyword>
<feature type="chain" id="PRO_5014993950" evidence="1">
    <location>
        <begin position="22"/>
        <end position="51"/>
    </location>
</feature>
<name>A0A2N0D905_RHISU</name>
<keyword evidence="1" id="KW-0732">Signal</keyword>